<dbReference type="Proteomes" id="UP001202243">
    <property type="component" value="Unassembled WGS sequence"/>
</dbReference>
<evidence type="ECO:0000313" key="1">
    <source>
        <dbReference type="EMBL" id="MCM2564949.1"/>
    </source>
</evidence>
<organism evidence="1 2">
    <name type="scientific">Janthinobacterium kumbetense</name>
    <dbReference type="NCBI Taxonomy" id="2950280"/>
    <lineage>
        <taxon>Bacteria</taxon>
        <taxon>Pseudomonadati</taxon>
        <taxon>Pseudomonadota</taxon>
        <taxon>Betaproteobacteria</taxon>
        <taxon>Burkholderiales</taxon>
        <taxon>Oxalobacteraceae</taxon>
        <taxon>Janthinobacterium</taxon>
    </lineage>
</organism>
<gene>
    <name evidence="1" type="ORF">NCG91_05000</name>
</gene>
<name>A0ABT0WNS6_9BURK</name>
<protein>
    <submittedName>
        <fullName evidence="1">Uncharacterized protein</fullName>
    </submittedName>
</protein>
<dbReference type="RefSeq" id="WP_251348835.1">
    <property type="nucleotide sequence ID" value="NZ_JAMQGR010000001.1"/>
</dbReference>
<proteinExistence type="predicted"/>
<reference evidence="1 2" key="1">
    <citation type="submission" date="2022-06" db="EMBL/GenBank/DDBJ databases">
        <title>Janthinobacterium kumbetensis sp. nov., isolated from spring water in Turkey.</title>
        <authorList>
            <person name="Inan Bektas K."/>
            <person name="Belduz A.A."/>
            <person name="Canakci S."/>
            <person name="Nalcaoglu A."/>
            <person name="Ceylan E."/>
            <person name="Kati H."/>
        </authorList>
    </citation>
    <scope>NUCLEOTIDE SEQUENCE [LARGE SCALE GENOMIC DNA]</scope>
    <source>
        <strain evidence="1 2">GK</strain>
    </source>
</reference>
<keyword evidence="2" id="KW-1185">Reference proteome</keyword>
<sequence>MSATFSEKKLELEYYDLWKQHFLKNFKAATIETFIPGKEEVHVGFDLGFSAQKSKFKFTADDFFEWIKERVQNPSHKESILLFAYFYQYKLVEEVAKLSRIKDKHLLGYLAKNCNFKEEQPAYRAKLDIKPKPYDKGKKIRPYGQHEALVRLSKVPNASVAYCTPKFIKSDGYPSRKHIDDLCLTKVDISSKIPNDGKTHHLYFSDKLGTLRYWCSDPIKASRLNMEYSREDLMTPKDLFLLLKFNFLSIENSDLNFESIEINQSDFQRERFMQYFNALPSCTRLMVVNI</sequence>
<accession>A0ABT0WNS6</accession>
<comment type="caution">
    <text evidence="1">The sequence shown here is derived from an EMBL/GenBank/DDBJ whole genome shotgun (WGS) entry which is preliminary data.</text>
</comment>
<evidence type="ECO:0000313" key="2">
    <source>
        <dbReference type="Proteomes" id="UP001202243"/>
    </source>
</evidence>
<dbReference type="EMBL" id="JAMQGR010000001">
    <property type="protein sequence ID" value="MCM2564949.1"/>
    <property type="molecule type" value="Genomic_DNA"/>
</dbReference>